<evidence type="ECO:0000313" key="1">
    <source>
        <dbReference type="EMBL" id="KAA1069525.1"/>
    </source>
</evidence>
<comment type="caution">
    <text evidence="2">The sequence shown here is derived from an EMBL/GenBank/DDBJ whole genome shotgun (WGS) entry which is preliminary data.</text>
</comment>
<keyword evidence="3" id="KW-1185">Reference proteome</keyword>
<dbReference type="OrthoDB" id="2503557at2759"/>
<reference evidence="3 4" key="1">
    <citation type="submission" date="2019-05" db="EMBL/GenBank/DDBJ databases">
        <title>Emergence of the Ug99 lineage of the wheat stem rust pathogen through somatic hybridization.</title>
        <authorList>
            <person name="Li F."/>
            <person name="Upadhyaya N.M."/>
            <person name="Sperschneider J."/>
            <person name="Matny O."/>
            <person name="Nguyen-Phuc H."/>
            <person name="Mago R."/>
            <person name="Raley C."/>
            <person name="Miller M.E."/>
            <person name="Silverstein K.A.T."/>
            <person name="Henningsen E."/>
            <person name="Hirsch C.D."/>
            <person name="Visser B."/>
            <person name="Pretorius Z.A."/>
            <person name="Steffenson B.J."/>
            <person name="Schwessinger B."/>
            <person name="Dodds P.N."/>
            <person name="Figueroa M."/>
        </authorList>
    </citation>
    <scope>NUCLEOTIDE SEQUENCE [LARGE SCALE GENOMIC DNA]</scope>
    <source>
        <strain evidence="1">21-0</strain>
        <strain evidence="2 4">Ug99</strain>
    </source>
</reference>
<name>A0A5B0RZP8_PUCGR</name>
<dbReference type="Proteomes" id="UP000324748">
    <property type="component" value="Unassembled WGS sequence"/>
</dbReference>
<organism evidence="2 4">
    <name type="scientific">Puccinia graminis f. sp. tritici</name>
    <dbReference type="NCBI Taxonomy" id="56615"/>
    <lineage>
        <taxon>Eukaryota</taxon>
        <taxon>Fungi</taxon>
        <taxon>Dikarya</taxon>
        <taxon>Basidiomycota</taxon>
        <taxon>Pucciniomycotina</taxon>
        <taxon>Pucciniomycetes</taxon>
        <taxon>Pucciniales</taxon>
        <taxon>Pucciniaceae</taxon>
        <taxon>Puccinia</taxon>
    </lineage>
</organism>
<evidence type="ECO:0000313" key="3">
    <source>
        <dbReference type="Proteomes" id="UP000324748"/>
    </source>
</evidence>
<evidence type="ECO:0000313" key="4">
    <source>
        <dbReference type="Proteomes" id="UP000325313"/>
    </source>
</evidence>
<gene>
    <name evidence="1" type="ORF">PGT21_027158</name>
    <name evidence="2" type="ORF">PGTUg99_018798</name>
</gene>
<dbReference type="EMBL" id="VDEP01000105">
    <property type="protein sequence ID" value="KAA1130972.1"/>
    <property type="molecule type" value="Genomic_DNA"/>
</dbReference>
<protein>
    <submittedName>
        <fullName evidence="2">Uncharacterized protein</fullName>
    </submittedName>
</protein>
<dbReference type="Proteomes" id="UP000325313">
    <property type="component" value="Unassembled WGS sequence"/>
</dbReference>
<evidence type="ECO:0000313" key="2">
    <source>
        <dbReference type="EMBL" id="KAA1130972.1"/>
    </source>
</evidence>
<proteinExistence type="predicted"/>
<sequence length="173" mass="19151">MKITLHYLLAFSYSIISIVSNQRLEARVIDNLDPEIAPRLESRAIRHLNAQSLRRRAIPHGIFHSCVGGGLSRVCEATIRGGWKAGKLKVITPDVRSFTDGTHPCKVTFWTDSGEVKLASVEQLLEAMLQIDDYCAAIDLPLATPCEDSSEYEGVFVGKLSGQHVVMRLEGMQ</sequence>
<dbReference type="AlphaFoldDB" id="A0A5B0RZP8"/>
<accession>A0A5B0RZP8</accession>
<dbReference type="EMBL" id="VSWC01000183">
    <property type="protein sequence ID" value="KAA1069525.1"/>
    <property type="molecule type" value="Genomic_DNA"/>
</dbReference>